<dbReference type="KEGG" id="fek:C1H87_14015"/>
<protein>
    <submittedName>
        <fullName evidence="2">Uncharacterized protein</fullName>
    </submittedName>
</protein>
<name>A0A2K9PSG9_9FLAO</name>
<organism evidence="2 3">
    <name type="scientific">Flavivirga eckloniae</name>
    <dbReference type="NCBI Taxonomy" id="1803846"/>
    <lineage>
        <taxon>Bacteria</taxon>
        <taxon>Pseudomonadati</taxon>
        <taxon>Bacteroidota</taxon>
        <taxon>Flavobacteriia</taxon>
        <taxon>Flavobacteriales</taxon>
        <taxon>Flavobacteriaceae</taxon>
        <taxon>Flavivirga</taxon>
    </lineage>
</organism>
<dbReference type="EMBL" id="CP025791">
    <property type="protein sequence ID" value="AUP79758.1"/>
    <property type="molecule type" value="Genomic_DNA"/>
</dbReference>
<sequence length="112" mass="13193">MGQKILFYLTLLFTMTTYSQVKFEKGYYINNKGERGNCLIKNIDWKNTSTEFKYKLAENSEKKKATITAVKEFGILNDSKYIRSKVKIDRSPTDTNTSSYNRNPEFKEEDQY</sequence>
<proteinExistence type="predicted"/>
<gene>
    <name evidence="2" type="ORF">C1H87_14015</name>
</gene>
<dbReference type="AlphaFoldDB" id="A0A2K9PSG9"/>
<evidence type="ECO:0000313" key="3">
    <source>
        <dbReference type="Proteomes" id="UP000235826"/>
    </source>
</evidence>
<feature type="region of interest" description="Disordered" evidence="1">
    <location>
        <begin position="87"/>
        <end position="112"/>
    </location>
</feature>
<evidence type="ECO:0000313" key="2">
    <source>
        <dbReference type="EMBL" id="AUP79758.1"/>
    </source>
</evidence>
<accession>A0A2K9PSG9</accession>
<keyword evidence="3" id="KW-1185">Reference proteome</keyword>
<reference evidence="2 3" key="1">
    <citation type="submission" date="2018-01" db="EMBL/GenBank/DDBJ databases">
        <title>Complete genome sequence of Flavivirga eckloniae ECD14 isolated from seaweed Ecklonia cava.</title>
        <authorList>
            <person name="Lee J.H."/>
            <person name="Baik K.S."/>
            <person name="Seong C.N."/>
        </authorList>
    </citation>
    <scope>NUCLEOTIDE SEQUENCE [LARGE SCALE GENOMIC DNA]</scope>
    <source>
        <strain evidence="2 3">ECD14</strain>
    </source>
</reference>
<dbReference type="Proteomes" id="UP000235826">
    <property type="component" value="Chromosome"/>
</dbReference>
<feature type="compositionally biased region" description="Polar residues" evidence="1">
    <location>
        <begin position="93"/>
        <end position="102"/>
    </location>
</feature>
<evidence type="ECO:0000256" key="1">
    <source>
        <dbReference type="SAM" id="MobiDB-lite"/>
    </source>
</evidence>